<evidence type="ECO:0000256" key="1">
    <source>
        <dbReference type="ARBA" id="ARBA00004571"/>
    </source>
</evidence>
<evidence type="ECO:0000313" key="14">
    <source>
        <dbReference type="Proteomes" id="UP001597532"/>
    </source>
</evidence>
<organism evidence="13 14">
    <name type="scientific">Arenibacter antarcticus</name>
    <dbReference type="NCBI Taxonomy" id="2040469"/>
    <lineage>
        <taxon>Bacteria</taxon>
        <taxon>Pseudomonadati</taxon>
        <taxon>Bacteroidota</taxon>
        <taxon>Flavobacteriia</taxon>
        <taxon>Flavobacteriales</taxon>
        <taxon>Flavobacteriaceae</taxon>
        <taxon>Arenibacter</taxon>
    </lineage>
</organism>
<dbReference type="EMBL" id="JBHUOK010000030">
    <property type="protein sequence ID" value="MFD2790532.1"/>
    <property type="molecule type" value="Genomic_DNA"/>
</dbReference>
<evidence type="ECO:0000256" key="10">
    <source>
        <dbReference type="SAM" id="SignalP"/>
    </source>
</evidence>
<keyword evidence="2 8" id="KW-0813">Transport</keyword>
<keyword evidence="7 8" id="KW-0998">Cell outer membrane</keyword>
<dbReference type="SUPFAM" id="SSF56935">
    <property type="entry name" value="Porins"/>
    <property type="match status" value="1"/>
</dbReference>
<keyword evidence="4 8" id="KW-0812">Transmembrane</keyword>
<dbReference type="InterPro" id="IPR037066">
    <property type="entry name" value="Plug_dom_sf"/>
</dbReference>
<evidence type="ECO:0000259" key="12">
    <source>
        <dbReference type="Pfam" id="PF07715"/>
    </source>
</evidence>
<evidence type="ECO:0000259" key="11">
    <source>
        <dbReference type="Pfam" id="PF00593"/>
    </source>
</evidence>
<comment type="subcellular location">
    <subcellularLocation>
        <location evidence="1 8">Cell outer membrane</location>
        <topology evidence="1 8">Multi-pass membrane protein</topology>
    </subcellularLocation>
</comment>
<name>A0ABW5VFT8_9FLAO</name>
<dbReference type="Pfam" id="PF07715">
    <property type="entry name" value="Plug"/>
    <property type="match status" value="1"/>
</dbReference>
<dbReference type="PROSITE" id="PS52016">
    <property type="entry name" value="TONB_DEPENDENT_REC_3"/>
    <property type="match status" value="1"/>
</dbReference>
<evidence type="ECO:0000256" key="2">
    <source>
        <dbReference type="ARBA" id="ARBA00022448"/>
    </source>
</evidence>
<keyword evidence="6 8" id="KW-0472">Membrane</keyword>
<evidence type="ECO:0000256" key="7">
    <source>
        <dbReference type="ARBA" id="ARBA00023237"/>
    </source>
</evidence>
<dbReference type="NCBIfam" id="TIGR04056">
    <property type="entry name" value="OMP_RagA_SusC"/>
    <property type="match status" value="1"/>
</dbReference>
<sequence>MKNSLENTSVMRLCLLLLCIFISPPNYAHLPHGHCFHDSQILGSQQHYLLTGTVTDSYGPLPGVHVLIKGTDAGTFTNTKGNYSITVKGSETLVYSYLGYQTMELPILGRTTMEVELLSEVTELQEVEVNAGYYTVKERERTGSISRVTAEEIELQPIVSPLEALQGRMAGVEVVQSSGVSGNAPTIRIRGRNSLRDEGNYPLYIIDGVPINSAPIEEYQNIFQNGWDPLSTLNVSNIESIEVLKDADATSIYGSRGANGVVLITTKKGTGYNQKTQVETRWYSGFAQVGRKMEILNTEQYINMRRAALANAGREPNPDNDWDLLLWDTDRYTDWPEELLGGIANITDINVSTSGGNATTYFRLGGSYHKEGTVFPISNSYNKVTAAINLGHTSENQKLAINLSVNYGVDKSEASGVHSLVQKAYQLPPNAPPLYNEDHSLHWEEWKYSSVYDNPLAAQRSIANGQGNNLLANLGLSYNLFPGLSVKTNLGYTFNIRATKTKNPNTIVAPQLREDIKHVGAQNYQKRLTWIVEPQLNYRSTIGKGNVDALLGVTFQQNESDGFGIRGEGYVSETLIGYMPAAEVYNTYGEGRYVQYNYNAVYGRFGYNWQKKYFFNLTGRRDGSSRFGPDKRFANFWAAGFAWIFTEEPILKQNFPFLSFGKLRGSYGTTGSDQIGDYQFLDAYEATPGPNGLYPTQLFNGDFAWEENKKIETALEMGLLNDRITFEVSWYRNRSSNQLVGYPLPAITGFTSVQANLPATVENRGWELELATSNIRSTDFHWQTFFNISIPRNTLLRFPGLDQTAYANVFREGYPINIRLLYQYTGTDPDTGLFQVMDVNGDGTFDYQDRTVIKEMGRKYFGGISNNVSYMGIGLSFLWEFVKQDAPKPFVFGHAPGDPYNRHVDDYNEWEDGDLYIESSLVAKRAYNLDQQSDRSIIDASFLRLRTLSLSYDLPKVVLKNTGIKNFRIFCSAQNLFTISPYPGFNLDSPSNTSLPPLRMITTGLQLNF</sequence>
<dbReference type="InterPro" id="IPR023997">
    <property type="entry name" value="TonB-dep_OMP_SusC/RagA_CS"/>
</dbReference>
<comment type="caution">
    <text evidence="13">The sequence shown here is derived from an EMBL/GenBank/DDBJ whole genome shotgun (WGS) entry which is preliminary data.</text>
</comment>
<feature type="signal peptide" evidence="10">
    <location>
        <begin position="1"/>
        <end position="28"/>
    </location>
</feature>
<evidence type="ECO:0000256" key="3">
    <source>
        <dbReference type="ARBA" id="ARBA00022452"/>
    </source>
</evidence>
<dbReference type="RefSeq" id="WP_251806762.1">
    <property type="nucleotide sequence ID" value="NZ_CP166679.1"/>
</dbReference>
<dbReference type="InterPro" id="IPR023996">
    <property type="entry name" value="TonB-dep_OMP_SusC/RagA"/>
</dbReference>
<keyword evidence="3 8" id="KW-1134">Transmembrane beta strand</keyword>
<dbReference type="Pfam" id="PF13715">
    <property type="entry name" value="CarbopepD_reg_2"/>
    <property type="match status" value="1"/>
</dbReference>
<gene>
    <name evidence="13" type="ORF">ACFS1K_12230</name>
</gene>
<dbReference type="Pfam" id="PF00593">
    <property type="entry name" value="TonB_dep_Rec_b-barrel"/>
    <property type="match status" value="1"/>
</dbReference>
<dbReference type="InterPro" id="IPR008969">
    <property type="entry name" value="CarboxyPept-like_regulatory"/>
</dbReference>
<evidence type="ECO:0000256" key="8">
    <source>
        <dbReference type="PROSITE-ProRule" id="PRU01360"/>
    </source>
</evidence>
<feature type="domain" description="TonB-dependent receptor-like beta-barrel" evidence="11">
    <location>
        <begin position="439"/>
        <end position="801"/>
    </location>
</feature>
<dbReference type="InterPro" id="IPR000531">
    <property type="entry name" value="Beta-barrel_TonB"/>
</dbReference>
<protein>
    <submittedName>
        <fullName evidence="13">SusC/RagA family TonB-linked outer membrane protein</fullName>
    </submittedName>
</protein>
<evidence type="ECO:0000256" key="6">
    <source>
        <dbReference type="ARBA" id="ARBA00023136"/>
    </source>
</evidence>
<dbReference type="Gene3D" id="2.170.130.10">
    <property type="entry name" value="TonB-dependent receptor, plug domain"/>
    <property type="match status" value="1"/>
</dbReference>
<evidence type="ECO:0000256" key="5">
    <source>
        <dbReference type="ARBA" id="ARBA00023077"/>
    </source>
</evidence>
<dbReference type="InterPro" id="IPR012910">
    <property type="entry name" value="Plug_dom"/>
</dbReference>
<evidence type="ECO:0000313" key="13">
    <source>
        <dbReference type="EMBL" id="MFD2790532.1"/>
    </source>
</evidence>
<keyword evidence="14" id="KW-1185">Reference proteome</keyword>
<comment type="similarity">
    <text evidence="8 9">Belongs to the TonB-dependent receptor family.</text>
</comment>
<dbReference type="NCBIfam" id="TIGR04057">
    <property type="entry name" value="SusC_RagA_signa"/>
    <property type="match status" value="1"/>
</dbReference>
<feature type="chain" id="PRO_5047266768" evidence="10">
    <location>
        <begin position="29"/>
        <end position="1009"/>
    </location>
</feature>
<dbReference type="InterPro" id="IPR039426">
    <property type="entry name" value="TonB-dep_rcpt-like"/>
</dbReference>
<dbReference type="InterPro" id="IPR036942">
    <property type="entry name" value="Beta-barrel_TonB_sf"/>
</dbReference>
<keyword evidence="10" id="KW-0732">Signal</keyword>
<proteinExistence type="inferred from homology"/>
<dbReference type="Proteomes" id="UP001597532">
    <property type="component" value="Unassembled WGS sequence"/>
</dbReference>
<accession>A0ABW5VFT8</accession>
<feature type="domain" description="TonB-dependent receptor plug" evidence="12">
    <location>
        <begin position="138"/>
        <end position="261"/>
    </location>
</feature>
<reference evidence="14" key="1">
    <citation type="journal article" date="2019" name="Int. J. Syst. Evol. Microbiol.">
        <title>The Global Catalogue of Microorganisms (GCM) 10K type strain sequencing project: providing services to taxonomists for standard genome sequencing and annotation.</title>
        <authorList>
            <consortium name="The Broad Institute Genomics Platform"/>
            <consortium name="The Broad Institute Genome Sequencing Center for Infectious Disease"/>
            <person name="Wu L."/>
            <person name="Ma J."/>
        </authorList>
    </citation>
    <scope>NUCLEOTIDE SEQUENCE [LARGE SCALE GENOMIC DNA]</scope>
    <source>
        <strain evidence="14">KCTC 52924</strain>
    </source>
</reference>
<evidence type="ECO:0000256" key="9">
    <source>
        <dbReference type="RuleBase" id="RU003357"/>
    </source>
</evidence>
<dbReference type="SUPFAM" id="SSF49464">
    <property type="entry name" value="Carboxypeptidase regulatory domain-like"/>
    <property type="match status" value="1"/>
</dbReference>
<dbReference type="Gene3D" id="2.40.170.20">
    <property type="entry name" value="TonB-dependent receptor, beta-barrel domain"/>
    <property type="match status" value="1"/>
</dbReference>
<evidence type="ECO:0000256" key="4">
    <source>
        <dbReference type="ARBA" id="ARBA00022692"/>
    </source>
</evidence>
<keyword evidence="5 9" id="KW-0798">TonB box</keyword>